<reference evidence="1" key="1">
    <citation type="journal article" date="2019" name="Viruses">
        <title>Detection and Characterization of Invertebrate Iridoviruses Found in Reptiles and Prey Insects in Europe over the Past Two Decades.</title>
        <authorList>
            <person name="Papp T."/>
            <person name="Marschang R.E."/>
        </authorList>
    </citation>
    <scope>NUCLEOTIDE SEQUENCE</scope>
    <source>
        <strain evidence="1">Liz-CrIV</strain>
    </source>
</reference>
<name>A0A5B8RKC0_9VIRU</name>
<evidence type="ECO:0000313" key="1">
    <source>
        <dbReference type="EMBL" id="QEA08232.1"/>
    </source>
</evidence>
<proteinExistence type="predicted"/>
<accession>A0A5B8RKC0</accession>
<protein>
    <submittedName>
        <fullName evidence="1">Uncharacterized protein</fullName>
    </submittedName>
</protein>
<sequence length="67" mass="7797">MKFIKLFTFLVYLFITLTNVFAFPDGIMCLNLDGSVGGYGCVFRRVESSTTTQRYNYCDYYDCDEDD</sequence>
<organism evidence="1">
    <name type="scientific">Iridovirus Liz-CrIV</name>
    <dbReference type="NCBI Taxonomy" id="2594309"/>
    <lineage>
        <taxon>Viruses</taxon>
        <taxon>Varidnaviria</taxon>
        <taxon>Bamfordvirae</taxon>
        <taxon>Nucleocytoviricota</taxon>
        <taxon>Megaviricetes</taxon>
        <taxon>Pimascovirales</taxon>
        <taxon>Pimascovirales incertae sedis</taxon>
        <taxon>Iridoviridae</taxon>
    </lineage>
</organism>
<dbReference type="EMBL" id="MN081869">
    <property type="protein sequence ID" value="QEA08232.1"/>
    <property type="molecule type" value="Genomic_DNA"/>
</dbReference>